<accession>A0A7K6SPU1</accession>
<feature type="transmembrane region" description="Helical" evidence="19">
    <location>
        <begin position="681"/>
        <end position="705"/>
    </location>
</feature>
<dbReference type="InterPro" id="IPR011500">
    <property type="entry name" value="GPCR_3_9-Cys_dom"/>
</dbReference>
<dbReference type="Proteomes" id="UP000546235">
    <property type="component" value="Unassembled WGS sequence"/>
</dbReference>
<dbReference type="InterPro" id="IPR000068">
    <property type="entry name" value="GPCR_3_Ca_sens_rcpt-rel"/>
</dbReference>
<evidence type="ECO:0000256" key="17">
    <source>
        <dbReference type="ARBA" id="ARBA00039746"/>
    </source>
</evidence>
<dbReference type="Pfam" id="PF01094">
    <property type="entry name" value="ANF_receptor"/>
    <property type="match status" value="1"/>
</dbReference>
<dbReference type="EMBL" id="VZSB01001040">
    <property type="protein sequence ID" value="NWX00322.1"/>
    <property type="molecule type" value="Genomic_DNA"/>
</dbReference>
<keyword evidence="6" id="KW-0479">Metal-binding</keyword>
<evidence type="ECO:0000313" key="22">
    <source>
        <dbReference type="EMBL" id="NWX00322.1"/>
    </source>
</evidence>
<dbReference type="GO" id="GO:0005886">
    <property type="term" value="C:plasma membrane"/>
    <property type="evidence" value="ECO:0007669"/>
    <property type="project" value="UniProtKB-SubCell"/>
</dbReference>
<feature type="chain" id="PRO_5029897142" description="Extracellular calcium-sensing receptor" evidence="20">
    <location>
        <begin position="20"/>
        <end position="708"/>
    </location>
</feature>
<keyword evidence="15" id="KW-0325">Glycoprotein</keyword>
<evidence type="ECO:0000256" key="16">
    <source>
        <dbReference type="ARBA" id="ARBA00023224"/>
    </source>
</evidence>
<keyword evidence="23" id="KW-1185">Reference proteome</keyword>
<dbReference type="CDD" id="cd06364">
    <property type="entry name" value="PBP1_CaSR"/>
    <property type="match status" value="1"/>
</dbReference>
<name>A0A7K6SPU1_CALNI</name>
<dbReference type="FunFam" id="3.40.50.2300:FF:000388">
    <property type="entry name" value="Vomeronasal 2, receptor 23"/>
    <property type="match status" value="1"/>
</dbReference>
<feature type="signal peptide" evidence="20">
    <location>
        <begin position="1"/>
        <end position="19"/>
    </location>
</feature>
<evidence type="ECO:0000256" key="20">
    <source>
        <dbReference type="SAM" id="SignalP"/>
    </source>
</evidence>
<dbReference type="Gene3D" id="2.10.50.30">
    <property type="entry name" value="GPCR, family 3, nine cysteines domain"/>
    <property type="match status" value="1"/>
</dbReference>
<keyword evidence="16" id="KW-0807">Transducer</keyword>
<evidence type="ECO:0000256" key="11">
    <source>
        <dbReference type="ARBA" id="ARBA00023040"/>
    </source>
</evidence>
<organism evidence="22 23">
    <name type="scientific">Caloenas nicobarica</name>
    <name type="common">Nicobar pigeon</name>
    <dbReference type="NCBI Taxonomy" id="187106"/>
    <lineage>
        <taxon>Eukaryota</taxon>
        <taxon>Metazoa</taxon>
        <taxon>Chordata</taxon>
        <taxon>Craniata</taxon>
        <taxon>Vertebrata</taxon>
        <taxon>Euteleostomi</taxon>
        <taxon>Archelosauria</taxon>
        <taxon>Archosauria</taxon>
        <taxon>Dinosauria</taxon>
        <taxon>Saurischia</taxon>
        <taxon>Theropoda</taxon>
        <taxon>Coelurosauria</taxon>
        <taxon>Aves</taxon>
        <taxon>Neognathae</taxon>
        <taxon>Neoaves</taxon>
        <taxon>Columbimorphae</taxon>
        <taxon>Columbiformes</taxon>
        <taxon>Columbidae</taxon>
        <taxon>Caloenas</taxon>
    </lineage>
</organism>
<keyword evidence="9" id="KW-0832">Ubl conjugation</keyword>
<keyword evidence="3" id="KW-1003">Cell membrane</keyword>
<keyword evidence="8" id="KW-0106">Calcium</keyword>
<feature type="non-terminal residue" evidence="22">
    <location>
        <position position="1"/>
    </location>
</feature>
<dbReference type="GO" id="GO:0005509">
    <property type="term" value="F:calcium ion binding"/>
    <property type="evidence" value="ECO:0007669"/>
    <property type="project" value="TreeGrafter"/>
</dbReference>
<evidence type="ECO:0000256" key="13">
    <source>
        <dbReference type="ARBA" id="ARBA00023157"/>
    </source>
</evidence>
<dbReference type="Pfam" id="PF07562">
    <property type="entry name" value="NCD3G"/>
    <property type="match status" value="1"/>
</dbReference>
<evidence type="ECO:0000259" key="21">
    <source>
        <dbReference type="PROSITE" id="PS50259"/>
    </source>
</evidence>
<keyword evidence="11" id="KW-0297">G-protein coupled receptor</keyword>
<evidence type="ECO:0000256" key="15">
    <source>
        <dbReference type="ARBA" id="ARBA00023180"/>
    </source>
</evidence>
<comment type="caution">
    <text evidence="22">The sequence shown here is derived from an EMBL/GenBank/DDBJ whole genome shotgun (WGS) entry which is preliminary data.</text>
</comment>
<keyword evidence="7 20" id="KW-0732">Signal</keyword>
<dbReference type="FunFam" id="2.10.50.30:FF:000002">
    <property type="entry name" value="Vomeronasal 2 receptor, h1"/>
    <property type="match status" value="1"/>
</dbReference>
<feature type="domain" description="G-protein coupled receptors family 3 profile" evidence="21">
    <location>
        <begin position="611"/>
        <end position="708"/>
    </location>
</feature>
<keyword evidence="5 19" id="KW-0812">Transmembrane</keyword>
<feature type="non-terminal residue" evidence="22">
    <location>
        <position position="708"/>
    </location>
</feature>
<dbReference type="InterPro" id="IPR001828">
    <property type="entry name" value="ANF_lig-bd_rcpt"/>
</dbReference>
<evidence type="ECO:0000256" key="8">
    <source>
        <dbReference type="ARBA" id="ARBA00022837"/>
    </source>
</evidence>
<evidence type="ECO:0000256" key="18">
    <source>
        <dbReference type="ARBA" id="ARBA00093527"/>
    </source>
</evidence>
<dbReference type="PANTHER" id="PTHR24061:SF358">
    <property type="entry name" value="EXTRACELLULAR CALCIUM-SENSING RECEPTOR"/>
    <property type="match status" value="1"/>
</dbReference>
<evidence type="ECO:0000256" key="10">
    <source>
        <dbReference type="ARBA" id="ARBA00022989"/>
    </source>
</evidence>
<dbReference type="Gene3D" id="3.40.50.2300">
    <property type="match status" value="2"/>
</dbReference>
<evidence type="ECO:0000256" key="1">
    <source>
        <dbReference type="ARBA" id="ARBA00004651"/>
    </source>
</evidence>
<reference evidence="22 23" key="1">
    <citation type="submission" date="2019-09" db="EMBL/GenBank/DDBJ databases">
        <title>Bird 10,000 Genomes (B10K) Project - Family phase.</title>
        <authorList>
            <person name="Zhang G."/>
        </authorList>
    </citation>
    <scope>NUCLEOTIDE SEQUENCE [LARGE SCALE GENOMIC DNA]</scope>
    <source>
        <strain evidence="22">OUT-0007</strain>
        <tissue evidence="22">Blood</tissue>
    </source>
</reference>
<dbReference type="PANTHER" id="PTHR24061">
    <property type="entry name" value="CALCIUM-SENSING RECEPTOR-RELATED"/>
    <property type="match status" value="1"/>
</dbReference>
<comment type="similarity">
    <text evidence="2">Belongs to the G-protein coupled receptor 3 family.</text>
</comment>
<gene>
    <name evidence="22" type="primary">Casr</name>
    <name evidence="22" type="ORF">CALNIC_R13981</name>
</gene>
<evidence type="ECO:0000256" key="2">
    <source>
        <dbReference type="ARBA" id="ARBA00007242"/>
    </source>
</evidence>
<keyword evidence="10 19" id="KW-1133">Transmembrane helix</keyword>
<evidence type="ECO:0000256" key="12">
    <source>
        <dbReference type="ARBA" id="ARBA00023136"/>
    </source>
</evidence>
<dbReference type="InterPro" id="IPR017979">
    <property type="entry name" value="GPCR_3_CS"/>
</dbReference>
<dbReference type="InterPro" id="IPR028082">
    <property type="entry name" value="Peripla_BP_I"/>
</dbReference>
<evidence type="ECO:0000313" key="23">
    <source>
        <dbReference type="Proteomes" id="UP000546235"/>
    </source>
</evidence>
<keyword evidence="14" id="KW-0675">Receptor</keyword>
<protein>
    <recommendedName>
        <fullName evidence="17">Extracellular calcium-sensing receptor</fullName>
    </recommendedName>
</protein>
<feature type="transmembrane region" description="Helical" evidence="19">
    <location>
        <begin position="649"/>
        <end position="669"/>
    </location>
</feature>
<evidence type="ECO:0000256" key="7">
    <source>
        <dbReference type="ARBA" id="ARBA00022729"/>
    </source>
</evidence>
<comment type="subunit">
    <text evidence="18">Homodimer; disulfide-linked. Interacts with VCP. Interacts with ARRB1.</text>
</comment>
<keyword evidence="13" id="KW-1015">Disulfide bond</keyword>
<comment type="subcellular location">
    <subcellularLocation>
        <location evidence="1">Cell membrane</location>
        <topology evidence="1">Multi-pass membrane protein</topology>
    </subcellularLocation>
</comment>
<dbReference type="FunFam" id="3.40.50.2300:FF:000016">
    <property type="entry name" value="Taste 1 receptor member 2"/>
    <property type="match status" value="1"/>
</dbReference>
<dbReference type="SUPFAM" id="SSF53822">
    <property type="entry name" value="Periplasmic binding protein-like I"/>
    <property type="match status" value="1"/>
</dbReference>
<dbReference type="GO" id="GO:0006874">
    <property type="term" value="P:intracellular calcium ion homeostasis"/>
    <property type="evidence" value="ECO:0007669"/>
    <property type="project" value="TreeGrafter"/>
</dbReference>
<evidence type="ECO:0000256" key="6">
    <source>
        <dbReference type="ARBA" id="ARBA00022723"/>
    </source>
</evidence>
<feature type="transmembrane region" description="Helical" evidence="19">
    <location>
        <begin position="611"/>
        <end position="633"/>
    </location>
</feature>
<dbReference type="InterPro" id="IPR000337">
    <property type="entry name" value="GPCR_3"/>
</dbReference>
<dbReference type="PROSITE" id="PS00979">
    <property type="entry name" value="G_PROTEIN_RECEP_F3_1"/>
    <property type="match status" value="1"/>
</dbReference>
<evidence type="ECO:0000256" key="19">
    <source>
        <dbReference type="SAM" id="Phobius"/>
    </source>
</evidence>
<dbReference type="AlphaFoldDB" id="A0A7K6SPU1"/>
<dbReference type="PROSITE" id="PS50259">
    <property type="entry name" value="G_PROTEIN_RECEP_F3_4"/>
    <property type="match status" value="1"/>
</dbReference>
<evidence type="ECO:0000256" key="4">
    <source>
        <dbReference type="ARBA" id="ARBA00022553"/>
    </source>
</evidence>
<dbReference type="InterPro" id="IPR017978">
    <property type="entry name" value="GPCR_3_C"/>
</dbReference>
<proteinExistence type="inferred from homology"/>
<evidence type="ECO:0000256" key="5">
    <source>
        <dbReference type="ARBA" id="ARBA00022692"/>
    </source>
</evidence>
<evidence type="ECO:0000256" key="3">
    <source>
        <dbReference type="ARBA" id="ARBA00022475"/>
    </source>
</evidence>
<dbReference type="InterPro" id="IPR038550">
    <property type="entry name" value="GPCR_3_9-Cys_sf"/>
</dbReference>
<dbReference type="PRINTS" id="PR00248">
    <property type="entry name" value="GPCRMGR"/>
</dbReference>
<dbReference type="PROSITE" id="PS00980">
    <property type="entry name" value="G_PROTEIN_RECEP_F3_2"/>
    <property type="match status" value="1"/>
</dbReference>
<evidence type="ECO:0000256" key="9">
    <source>
        <dbReference type="ARBA" id="ARBA00022843"/>
    </source>
</evidence>
<dbReference type="GO" id="GO:0051924">
    <property type="term" value="P:regulation of calcium ion transport"/>
    <property type="evidence" value="ECO:0007669"/>
    <property type="project" value="TreeGrafter"/>
</dbReference>
<dbReference type="GO" id="GO:0005513">
    <property type="term" value="P:detection of calcium ion"/>
    <property type="evidence" value="ECO:0007669"/>
    <property type="project" value="TreeGrafter"/>
</dbReference>
<dbReference type="Pfam" id="PF00003">
    <property type="entry name" value="7tm_3"/>
    <property type="match status" value="1"/>
</dbReference>
<dbReference type="PRINTS" id="PR00592">
    <property type="entry name" value="CASENSINGR"/>
</dbReference>
<evidence type="ECO:0000256" key="14">
    <source>
        <dbReference type="ARBA" id="ARBA00023170"/>
    </source>
</evidence>
<keyword evidence="4" id="KW-0597">Phosphoprotein</keyword>
<dbReference type="GO" id="GO:0004930">
    <property type="term" value="F:G protein-coupled receptor activity"/>
    <property type="evidence" value="ECO:0007669"/>
    <property type="project" value="UniProtKB-KW"/>
</dbReference>
<keyword evidence="12 19" id="KW-0472">Membrane</keyword>
<sequence length="708" mass="79257">MTLYSCCLVLLLFTWNTAAYGPNQRAQKKGDIILGGLFPIHFGVAAKDQDLKSRPESGECIRYNFRGFRWLQAMIFAIEEINSSPTLLPNMTLGYRIFDTCNTVSKALEATLSFVAQNKIDSLNLDEFCNCSEHIPSTIAVVGATGSGISTAVANLLGLFYIPQVSYASSSRLLSNKNQFKSFLRTIPNDEHQATAMADIIEYFRWNWVGTIAADDDYGRPGIEKFREEAEERDICIDFSELISQYSDEEEIQQVVEVIQNSTARVIVVFSSGPDLEPLIKEIVRRNITGKIWLASEAWASSSLIAMPEFFRVIGSTIGFALKAGQIPGFREFLQKVHPKKSNNNGFAKEFWEETFNCYLPDGSKSSPASTSFHKGHEDGLGAGNGTAAFRPPCTGDENITSVETPYMDYTHLRISYNVYLAVYSIAHALQDIYTCTPGKGLFTNGSCADIKKVEAWQVLKHLRHLNFTNNMGEQVDFDEFGDLVGNYSIINWHLSPEDGSVVFEEVGHYNVYAKKGERLFINENKILWSGFSKEVPFSNCSRDCLPGTRKGIIEGEPTCCFECVDCPDGEYSDETDASACDKCPEDYWSNENHTSCIPKQIEFLSWTEPFGIALTLFAVLGIFLTSFVLGVFTKFRNTPIVKATNRELSYLLLFSLLCCFSSSLFFIGEPQNWTCRLRQPAFGISFVLCISCILVKTNRVLLVFEAK</sequence>